<reference evidence="1 2" key="1">
    <citation type="submission" date="2011-11" db="EMBL/GenBank/DDBJ databases">
        <title>Improved High-Quality Draft sequence of Beggiatoa alba B18lD.</title>
        <authorList>
            <consortium name="US DOE Joint Genome Institute"/>
            <person name="Lucas S."/>
            <person name="Han J."/>
            <person name="Lapidus A."/>
            <person name="Cheng J.-F."/>
            <person name="Goodwin L."/>
            <person name="Pitluck S."/>
            <person name="Peters L."/>
            <person name="Mikhailova N."/>
            <person name="Held B."/>
            <person name="Detter J.C."/>
            <person name="Han C."/>
            <person name="Tapia R."/>
            <person name="Land M."/>
            <person name="Hauser L."/>
            <person name="Kyrpides N."/>
            <person name="Ivanova N."/>
            <person name="Pagani I."/>
            <person name="Samuel K."/>
            <person name="Teske A."/>
            <person name="Mueller J."/>
            <person name="Woyke T."/>
        </authorList>
    </citation>
    <scope>NUCLEOTIDE SEQUENCE [LARGE SCALE GENOMIC DNA]</scope>
    <source>
        <strain evidence="1 2">B18LD</strain>
    </source>
</reference>
<accession>I3CIT1</accession>
<evidence type="ECO:0000313" key="2">
    <source>
        <dbReference type="Proteomes" id="UP000005744"/>
    </source>
</evidence>
<dbReference type="HOGENOM" id="CLU_2535812_0_0_6"/>
<dbReference type="Proteomes" id="UP000005744">
    <property type="component" value="Unassembled WGS sequence"/>
</dbReference>
<evidence type="ECO:0000313" key="1">
    <source>
        <dbReference type="EMBL" id="EIJ43524.1"/>
    </source>
</evidence>
<proteinExistence type="predicted"/>
<sequence length="83" mass="9545">MNRHNNLSSKIEDRVKLLEKFANHARKWFNGDYGNEEKEELKRLINRDLIVVRQAVIDAGTMQKITIAPPPVGGVILQSYRSI</sequence>
<dbReference type="EMBL" id="JH600070">
    <property type="protein sequence ID" value="EIJ43524.1"/>
    <property type="molecule type" value="Genomic_DNA"/>
</dbReference>
<dbReference type="AlphaFoldDB" id="I3CIT1"/>
<dbReference type="RefSeq" id="WP_002690776.1">
    <property type="nucleotide sequence ID" value="NZ_JH600070.1"/>
</dbReference>
<name>I3CIT1_9GAMM</name>
<keyword evidence="2" id="KW-1185">Reference proteome</keyword>
<dbReference type="STRING" id="395493.BegalDRAFT_2683"/>
<gene>
    <name evidence="1" type="ORF">BegalDRAFT_2683</name>
</gene>
<organism evidence="1 2">
    <name type="scientific">Beggiatoa alba B18LD</name>
    <dbReference type="NCBI Taxonomy" id="395493"/>
    <lineage>
        <taxon>Bacteria</taxon>
        <taxon>Pseudomonadati</taxon>
        <taxon>Pseudomonadota</taxon>
        <taxon>Gammaproteobacteria</taxon>
        <taxon>Thiotrichales</taxon>
        <taxon>Thiotrichaceae</taxon>
        <taxon>Beggiatoa</taxon>
    </lineage>
</organism>
<protein>
    <submittedName>
        <fullName evidence="1">Uncharacterized protein</fullName>
    </submittedName>
</protein>